<evidence type="ECO:0000313" key="2">
    <source>
        <dbReference type="EMBL" id="TQO37354.1"/>
    </source>
</evidence>
<organism evidence="2 3">
    <name type="scientific">Arenibacter algicola</name>
    <dbReference type="NCBI Taxonomy" id="616991"/>
    <lineage>
        <taxon>Bacteria</taxon>
        <taxon>Pseudomonadati</taxon>
        <taxon>Bacteroidota</taxon>
        <taxon>Flavobacteriia</taxon>
        <taxon>Flavobacteriales</taxon>
        <taxon>Flavobacteriaceae</taxon>
        <taxon>Arenibacter</taxon>
    </lineage>
</organism>
<keyword evidence="1" id="KW-0812">Transmembrane</keyword>
<accession>A0ABY3A9D9</accession>
<reference evidence="2 3" key="1">
    <citation type="submission" date="2019-06" db="EMBL/GenBank/DDBJ databases">
        <title>A large-scale integrated study on North Sea by COGITO (Coastal Microbe Genomic &amp; Taxonomic Observatory).</title>
        <authorList>
            <person name="Teeling H."/>
        </authorList>
    </citation>
    <scope>NUCLEOTIDE SEQUENCE [LARGE SCALE GENOMIC DNA]</scope>
    <source>
        <strain evidence="2 3">MAR_2009_79</strain>
    </source>
</reference>
<evidence type="ECO:0000313" key="3">
    <source>
        <dbReference type="Proteomes" id="UP000315363"/>
    </source>
</evidence>
<protein>
    <submittedName>
        <fullName evidence="2">Uncharacterized protein</fullName>
    </submittedName>
</protein>
<keyword evidence="1" id="KW-1133">Transmembrane helix</keyword>
<dbReference type="EMBL" id="VHIF01000001">
    <property type="protein sequence ID" value="TQO37354.1"/>
    <property type="molecule type" value="Genomic_DNA"/>
</dbReference>
<gene>
    <name evidence="2" type="ORF">GQ41_1957</name>
</gene>
<comment type="caution">
    <text evidence="2">The sequence shown here is derived from an EMBL/GenBank/DDBJ whole genome shotgun (WGS) entry which is preliminary data.</text>
</comment>
<feature type="transmembrane region" description="Helical" evidence="1">
    <location>
        <begin position="20"/>
        <end position="41"/>
    </location>
</feature>
<name>A0ABY3A9D9_9FLAO</name>
<keyword evidence="3" id="KW-1185">Reference proteome</keyword>
<proteinExistence type="predicted"/>
<evidence type="ECO:0000256" key="1">
    <source>
        <dbReference type="SAM" id="Phobius"/>
    </source>
</evidence>
<sequence>MLIEGVGNLEVATVSRDLDFKYYILPSLVSSLLVIVGRFLIVP</sequence>
<keyword evidence="1" id="KW-0472">Membrane</keyword>
<dbReference type="Proteomes" id="UP000315363">
    <property type="component" value="Unassembled WGS sequence"/>
</dbReference>